<dbReference type="RefSeq" id="WP_271219276.1">
    <property type="nucleotide sequence ID" value="NZ_BAAAVD010000008.1"/>
</dbReference>
<dbReference type="AlphaFoldDB" id="A0A9W6MDU4"/>
<dbReference type="EMBL" id="BSEV01000009">
    <property type="protein sequence ID" value="GLK10869.1"/>
    <property type="molecule type" value="Genomic_DNA"/>
</dbReference>
<reference evidence="1" key="2">
    <citation type="submission" date="2023-01" db="EMBL/GenBank/DDBJ databases">
        <authorList>
            <person name="Sun Q."/>
            <person name="Evtushenko L."/>
        </authorList>
    </citation>
    <scope>NUCLEOTIDE SEQUENCE</scope>
    <source>
        <strain evidence="1">VKM Ac-2007</strain>
    </source>
</reference>
<dbReference type="Proteomes" id="UP001143474">
    <property type="component" value="Unassembled WGS sequence"/>
</dbReference>
<accession>A0A9W6MDU4</accession>
<keyword evidence="2" id="KW-1185">Reference proteome</keyword>
<protein>
    <submittedName>
        <fullName evidence="1">Uncharacterized protein</fullName>
    </submittedName>
</protein>
<comment type="caution">
    <text evidence="1">The sequence shown here is derived from an EMBL/GenBank/DDBJ whole genome shotgun (WGS) entry which is preliminary data.</text>
</comment>
<evidence type="ECO:0000313" key="1">
    <source>
        <dbReference type="EMBL" id="GLK10869.1"/>
    </source>
</evidence>
<sequence>MAGRKARLAALTVGLISLFAISGGIANAESGRTYRVSYQGPFEVQSTCNASSAALHEPPDAYTASCFYSATGVPRYSILPGWYFRYVYSID</sequence>
<gene>
    <name evidence="1" type="ORF">GCM10017600_42750</name>
</gene>
<evidence type="ECO:0000313" key="2">
    <source>
        <dbReference type="Proteomes" id="UP001143474"/>
    </source>
</evidence>
<proteinExistence type="predicted"/>
<name>A0A9W6MDU4_9ACTN</name>
<organism evidence="1 2">
    <name type="scientific">Streptosporangium carneum</name>
    <dbReference type="NCBI Taxonomy" id="47481"/>
    <lineage>
        <taxon>Bacteria</taxon>
        <taxon>Bacillati</taxon>
        <taxon>Actinomycetota</taxon>
        <taxon>Actinomycetes</taxon>
        <taxon>Streptosporangiales</taxon>
        <taxon>Streptosporangiaceae</taxon>
        <taxon>Streptosporangium</taxon>
    </lineage>
</organism>
<reference evidence="1" key="1">
    <citation type="journal article" date="2014" name="Int. J. Syst. Evol. Microbiol.">
        <title>Complete genome sequence of Corynebacterium casei LMG S-19264T (=DSM 44701T), isolated from a smear-ripened cheese.</title>
        <authorList>
            <consortium name="US DOE Joint Genome Institute (JGI-PGF)"/>
            <person name="Walter F."/>
            <person name="Albersmeier A."/>
            <person name="Kalinowski J."/>
            <person name="Ruckert C."/>
        </authorList>
    </citation>
    <scope>NUCLEOTIDE SEQUENCE</scope>
    <source>
        <strain evidence="1">VKM Ac-2007</strain>
    </source>
</reference>